<organism evidence="2 3">
    <name type="scientific">Marine Group I thaumarchaeote</name>
    <dbReference type="NCBI Taxonomy" id="2511932"/>
    <lineage>
        <taxon>Archaea</taxon>
        <taxon>Nitrososphaerota</taxon>
        <taxon>Marine Group I</taxon>
    </lineage>
</organism>
<accession>A0A7K4MLS0</accession>
<dbReference type="EMBL" id="JACATK010000030">
    <property type="protein sequence ID" value="NWJ30148.1"/>
    <property type="molecule type" value="Genomic_DNA"/>
</dbReference>
<dbReference type="AlphaFoldDB" id="A0A7K4MLS0"/>
<feature type="region of interest" description="Disordered" evidence="1">
    <location>
        <begin position="1"/>
        <end position="22"/>
    </location>
</feature>
<sequence>MSTRSKQKKSERKDTPSQSTMLRGKSGKILTVDLTGMPCYGKIEKTVGFHPETPVIAEIVPVYQECSKCNVFLGHLEEVNADELDHMCIDCFKIEIGEEVYFSPIGESNTLCTSCGLYMEKGDDLFSTLNGVCNHCYLRKMNLDKTHSCIHCDPTFKVVLKKEFHVNENTVSQQISPRPNRRNAKSGGATQ</sequence>
<dbReference type="Proteomes" id="UP000568446">
    <property type="component" value="Unassembled WGS sequence"/>
</dbReference>
<feature type="compositionally biased region" description="Basic residues" evidence="1">
    <location>
        <begin position="1"/>
        <end position="10"/>
    </location>
</feature>
<proteinExistence type="predicted"/>
<comment type="caution">
    <text evidence="2">The sequence shown here is derived from an EMBL/GenBank/DDBJ whole genome shotgun (WGS) entry which is preliminary data.</text>
</comment>
<evidence type="ECO:0000313" key="3">
    <source>
        <dbReference type="Proteomes" id="UP000568446"/>
    </source>
</evidence>
<gene>
    <name evidence="2" type="ORF">HX850_04455</name>
</gene>
<protein>
    <submittedName>
        <fullName evidence="2">Uncharacterized protein</fullName>
    </submittedName>
</protein>
<evidence type="ECO:0000313" key="2">
    <source>
        <dbReference type="EMBL" id="NWJ30148.1"/>
    </source>
</evidence>
<name>A0A7K4MLS0_9ARCH</name>
<evidence type="ECO:0000256" key="1">
    <source>
        <dbReference type="SAM" id="MobiDB-lite"/>
    </source>
</evidence>
<reference evidence="2 3" key="1">
    <citation type="journal article" date="2019" name="Environ. Microbiol.">
        <title>Genomics insights into ecotype formation of ammonia-oxidizing archaea in the deep ocean.</title>
        <authorList>
            <person name="Wang Y."/>
            <person name="Huang J.M."/>
            <person name="Cui G.J."/>
            <person name="Nunoura T."/>
            <person name="Takaki Y."/>
            <person name="Li W.L."/>
            <person name="Li J."/>
            <person name="Gao Z.M."/>
            <person name="Takai K."/>
            <person name="Zhang A.Q."/>
            <person name="Stepanauskas R."/>
        </authorList>
    </citation>
    <scope>NUCLEOTIDE SEQUENCE [LARGE SCALE GENOMIC DNA]</scope>
    <source>
        <strain evidence="2 3">C4</strain>
    </source>
</reference>
<feature type="region of interest" description="Disordered" evidence="1">
    <location>
        <begin position="170"/>
        <end position="191"/>
    </location>
</feature>